<dbReference type="RefSeq" id="WP_091180430.1">
    <property type="nucleotide sequence ID" value="NZ_FNRY01000001.1"/>
</dbReference>
<evidence type="ECO:0000256" key="5">
    <source>
        <dbReference type="ARBA" id="ARBA00022801"/>
    </source>
</evidence>
<evidence type="ECO:0000313" key="10">
    <source>
        <dbReference type="Proteomes" id="UP000199183"/>
    </source>
</evidence>
<feature type="domain" description="PIN" evidence="8">
    <location>
        <begin position="4"/>
        <end position="118"/>
    </location>
</feature>
<organism evidence="9 10">
    <name type="scientific">Paramicrobacterium humi</name>
    <dbReference type="NCBI Taxonomy" id="640635"/>
    <lineage>
        <taxon>Bacteria</taxon>
        <taxon>Bacillati</taxon>
        <taxon>Actinomycetota</taxon>
        <taxon>Actinomycetes</taxon>
        <taxon>Micrococcales</taxon>
        <taxon>Microbacteriaceae</taxon>
        <taxon>Paramicrobacterium</taxon>
    </lineage>
</organism>
<comment type="similarity">
    <text evidence="7">Belongs to the PINc/VapC protein family.</text>
</comment>
<dbReference type="PANTHER" id="PTHR33653:SF1">
    <property type="entry name" value="RIBONUCLEASE VAPC2"/>
    <property type="match status" value="1"/>
</dbReference>
<accession>A0A1H4JW52</accession>
<evidence type="ECO:0000256" key="3">
    <source>
        <dbReference type="ARBA" id="ARBA00022722"/>
    </source>
</evidence>
<keyword evidence="10" id="KW-1185">Reference proteome</keyword>
<dbReference type="STRING" id="640635.SAMN04489806_0896"/>
<keyword evidence="3" id="KW-0540">Nuclease</keyword>
<dbReference type="PANTHER" id="PTHR33653">
    <property type="entry name" value="RIBONUCLEASE VAPC2"/>
    <property type="match status" value="1"/>
</dbReference>
<evidence type="ECO:0000256" key="4">
    <source>
        <dbReference type="ARBA" id="ARBA00022723"/>
    </source>
</evidence>
<dbReference type="EMBL" id="FNRY01000001">
    <property type="protein sequence ID" value="SEB50554.1"/>
    <property type="molecule type" value="Genomic_DNA"/>
</dbReference>
<dbReference type="OrthoDB" id="3257696at2"/>
<evidence type="ECO:0000256" key="2">
    <source>
        <dbReference type="ARBA" id="ARBA00022649"/>
    </source>
</evidence>
<dbReference type="InterPro" id="IPR029060">
    <property type="entry name" value="PIN-like_dom_sf"/>
</dbReference>
<keyword evidence="5" id="KW-0378">Hydrolase</keyword>
<sequence>MRAILDTNVLVSENLGTYPDIDAFAVTSVSYAELRFGVAAAKSGDATALRQVRLRDIEQQFGPGLPFDDRAAFSFGILTEFLLARGRSPRGRVADIMIAAIAHAHDAAIITHNVDDFRGLERALTVIAANEN</sequence>
<evidence type="ECO:0000256" key="6">
    <source>
        <dbReference type="ARBA" id="ARBA00022842"/>
    </source>
</evidence>
<keyword evidence="2" id="KW-1277">Toxin-antitoxin system</keyword>
<reference evidence="9 10" key="1">
    <citation type="submission" date="2016-10" db="EMBL/GenBank/DDBJ databases">
        <authorList>
            <person name="de Groot N.N."/>
        </authorList>
    </citation>
    <scope>NUCLEOTIDE SEQUENCE [LARGE SCALE GENOMIC DNA]</scope>
    <source>
        <strain evidence="9 10">DSM 21799</strain>
    </source>
</reference>
<protein>
    <recommendedName>
        <fullName evidence="8">PIN domain-containing protein</fullName>
    </recommendedName>
</protein>
<dbReference type="InterPro" id="IPR002716">
    <property type="entry name" value="PIN_dom"/>
</dbReference>
<keyword evidence="6" id="KW-0460">Magnesium</keyword>
<evidence type="ECO:0000313" key="9">
    <source>
        <dbReference type="EMBL" id="SEB50554.1"/>
    </source>
</evidence>
<evidence type="ECO:0000256" key="7">
    <source>
        <dbReference type="ARBA" id="ARBA00038093"/>
    </source>
</evidence>
<evidence type="ECO:0000256" key="1">
    <source>
        <dbReference type="ARBA" id="ARBA00001946"/>
    </source>
</evidence>
<gene>
    <name evidence="9" type="ORF">SAMN04489806_0896</name>
</gene>
<evidence type="ECO:0000259" key="8">
    <source>
        <dbReference type="Pfam" id="PF01850"/>
    </source>
</evidence>
<dbReference type="GO" id="GO:0004518">
    <property type="term" value="F:nuclease activity"/>
    <property type="evidence" value="ECO:0007669"/>
    <property type="project" value="UniProtKB-KW"/>
</dbReference>
<dbReference type="GO" id="GO:0016787">
    <property type="term" value="F:hydrolase activity"/>
    <property type="evidence" value="ECO:0007669"/>
    <property type="project" value="UniProtKB-KW"/>
</dbReference>
<comment type="cofactor">
    <cofactor evidence="1">
        <name>Mg(2+)</name>
        <dbReference type="ChEBI" id="CHEBI:18420"/>
    </cofactor>
</comment>
<proteinExistence type="inferred from homology"/>
<dbReference type="SUPFAM" id="SSF88723">
    <property type="entry name" value="PIN domain-like"/>
    <property type="match status" value="1"/>
</dbReference>
<keyword evidence="4" id="KW-0479">Metal-binding</keyword>
<dbReference type="AlphaFoldDB" id="A0A1H4JW52"/>
<name>A0A1H4JW52_9MICO</name>
<dbReference type="Proteomes" id="UP000199183">
    <property type="component" value="Unassembled WGS sequence"/>
</dbReference>
<dbReference type="GO" id="GO:0046872">
    <property type="term" value="F:metal ion binding"/>
    <property type="evidence" value="ECO:0007669"/>
    <property type="project" value="UniProtKB-KW"/>
</dbReference>
<dbReference type="Gene3D" id="3.40.50.1010">
    <property type="entry name" value="5'-nuclease"/>
    <property type="match status" value="1"/>
</dbReference>
<dbReference type="Pfam" id="PF01850">
    <property type="entry name" value="PIN"/>
    <property type="match status" value="1"/>
</dbReference>
<dbReference type="InterPro" id="IPR050556">
    <property type="entry name" value="Type_II_TA_system_RNase"/>
</dbReference>